<dbReference type="Proteomes" id="UP000241808">
    <property type="component" value="Unassembled WGS sequence"/>
</dbReference>
<comment type="caution">
    <text evidence="2">The sequence shown here is derived from an EMBL/GenBank/DDBJ whole genome shotgun (WGS) entry which is preliminary data.</text>
</comment>
<accession>A0A2T4Z397</accession>
<feature type="transmembrane region" description="Helical" evidence="1">
    <location>
        <begin position="293"/>
        <end position="309"/>
    </location>
</feature>
<reference evidence="2 3" key="1">
    <citation type="submission" date="2018-04" db="EMBL/GenBank/DDBJ databases">
        <title>Genomic Encyclopedia of Archaeal and Bacterial Type Strains, Phase II (KMG-II): from individual species to whole genera.</title>
        <authorList>
            <person name="Goeker M."/>
        </authorList>
    </citation>
    <scope>NUCLEOTIDE SEQUENCE [LARGE SCALE GENOMIC DNA]</scope>
    <source>
        <strain evidence="2 3">DSM 25521</strain>
    </source>
</reference>
<protein>
    <recommendedName>
        <fullName evidence="4">Dolichyl-phosphate-mannose-protein mannosyltransferase</fullName>
    </recommendedName>
</protein>
<evidence type="ECO:0000256" key="1">
    <source>
        <dbReference type="SAM" id="Phobius"/>
    </source>
</evidence>
<dbReference type="AlphaFoldDB" id="A0A2T4Z397"/>
<feature type="transmembrane region" description="Helical" evidence="1">
    <location>
        <begin position="198"/>
        <end position="221"/>
    </location>
</feature>
<dbReference type="EMBL" id="PZZL01000005">
    <property type="protein sequence ID" value="PTM55245.1"/>
    <property type="molecule type" value="Genomic_DNA"/>
</dbReference>
<keyword evidence="1" id="KW-0812">Transmembrane</keyword>
<feature type="transmembrane region" description="Helical" evidence="1">
    <location>
        <begin position="271"/>
        <end position="287"/>
    </location>
</feature>
<evidence type="ECO:0008006" key="4">
    <source>
        <dbReference type="Google" id="ProtNLM"/>
    </source>
</evidence>
<sequence>MLLIDAAAKVVFDWRRRNFLLLVFAAMLVKTGIWHIPNINETIAFARNPFVVPFDDPLKQYLLTNWLSPFIAWAIGATSDAGFALLHLGFAVAFTALFTWLCFHRLPEREARIAMVIFASLPASTTAYFWVGMDGLTLLLMLTVAASDRRPWLAGLFGIALGLQHFEQGFVGLSVLLFAVLFAARLQQDEEAYPWRAVAFAWMGVILGKILLVLIFWKAGMDVAGRDTWFITHWRMLQDQFWLHTQVVVWSVLGPGWFMAMRYADRGRRSLPFFLALFGVLPLLMFVGDQTRVLAIVTFPLILTFWLTQRSVLAEVTRLQAGGLLLLWLVIPWVWVWGGQPRWSVFPYGIAFAIGKLTGWYQLPAVDIGDWPFR</sequence>
<name>A0A2T4Z397_9HYPH</name>
<feature type="transmembrane region" description="Helical" evidence="1">
    <location>
        <begin position="241"/>
        <end position="259"/>
    </location>
</feature>
<feature type="transmembrane region" description="Helical" evidence="1">
    <location>
        <begin position="169"/>
        <end position="186"/>
    </location>
</feature>
<keyword evidence="1" id="KW-0472">Membrane</keyword>
<proteinExistence type="predicted"/>
<dbReference type="RefSeq" id="WP_108178074.1">
    <property type="nucleotide sequence ID" value="NZ_PZZL01000005.1"/>
</dbReference>
<organism evidence="2 3">
    <name type="scientific">Phreatobacter oligotrophus</name>
    <dbReference type="NCBI Taxonomy" id="1122261"/>
    <lineage>
        <taxon>Bacteria</taxon>
        <taxon>Pseudomonadati</taxon>
        <taxon>Pseudomonadota</taxon>
        <taxon>Alphaproteobacteria</taxon>
        <taxon>Hyphomicrobiales</taxon>
        <taxon>Phreatobacteraceae</taxon>
        <taxon>Phreatobacter</taxon>
    </lineage>
</organism>
<evidence type="ECO:0000313" key="3">
    <source>
        <dbReference type="Proteomes" id="UP000241808"/>
    </source>
</evidence>
<keyword evidence="3" id="KW-1185">Reference proteome</keyword>
<keyword evidence="1" id="KW-1133">Transmembrane helix</keyword>
<gene>
    <name evidence="2" type="ORF">C8P69_105398</name>
</gene>
<feature type="transmembrane region" description="Helical" evidence="1">
    <location>
        <begin position="321"/>
        <end position="338"/>
    </location>
</feature>
<dbReference type="OrthoDB" id="8478700at2"/>
<evidence type="ECO:0000313" key="2">
    <source>
        <dbReference type="EMBL" id="PTM55245.1"/>
    </source>
</evidence>
<feature type="transmembrane region" description="Helical" evidence="1">
    <location>
        <begin position="70"/>
        <end position="101"/>
    </location>
</feature>
<feature type="transmembrane region" description="Helical" evidence="1">
    <location>
        <begin position="19"/>
        <end position="37"/>
    </location>
</feature>